<dbReference type="Pfam" id="PF12802">
    <property type="entry name" value="MarR_2"/>
    <property type="match status" value="1"/>
</dbReference>
<dbReference type="SUPFAM" id="SSF46785">
    <property type="entry name" value="Winged helix' DNA-binding domain"/>
    <property type="match status" value="1"/>
</dbReference>
<sequence length="149" mass="17187">MVQKKTHFVLDDFVPYKLVLTAERVGSRLAELYSREFGVSRPEWRLLAAIGYREQVIARDLSAISSMDKVKVSRGLQGLEDKGLIQRTPMPEDQRAALVRLTPEGQELYQRMVPRVLEWEANLIDCLSASEYRDLVNGLDRLLRRLDEL</sequence>
<dbReference type="Gene3D" id="1.10.10.10">
    <property type="entry name" value="Winged helix-like DNA-binding domain superfamily/Winged helix DNA-binding domain"/>
    <property type="match status" value="1"/>
</dbReference>
<gene>
    <name evidence="1" type="ORF">AN401_15400</name>
</gene>
<dbReference type="OrthoDB" id="8906692at2"/>
<dbReference type="RefSeq" id="WP_094038300.1">
    <property type="nucleotide sequence ID" value="NZ_CP012621.1"/>
</dbReference>
<organism evidence="1 2">
    <name type="scientific">Zobellella denitrificans</name>
    <dbReference type="NCBI Taxonomy" id="347534"/>
    <lineage>
        <taxon>Bacteria</taxon>
        <taxon>Pseudomonadati</taxon>
        <taxon>Pseudomonadota</taxon>
        <taxon>Gammaproteobacteria</taxon>
        <taxon>Aeromonadales</taxon>
        <taxon>Aeromonadaceae</taxon>
        <taxon>Zobellella</taxon>
    </lineage>
</organism>
<dbReference type="AlphaFoldDB" id="A0A231N2T2"/>
<evidence type="ECO:0000313" key="1">
    <source>
        <dbReference type="EMBL" id="ATG75075.1"/>
    </source>
</evidence>
<reference evidence="2" key="1">
    <citation type="submission" date="2015-09" db="EMBL/GenBank/DDBJ databases">
        <authorList>
            <person name="Shao Z."/>
            <person name="Wang L."/>
        </authorList>
    </citation>
    <scope>NUCLEOTIDE SEQUENCE [LARGE SCALE GENOMIC DNA]</scope>
    <source>
        <strain evidence="2">F13-1</strain>
    </source>
</reference>
<dbReference type="PANTHER" id="PTHR35790">
    <property type="entry name" value="HTH-TYPE TRANSCRIPTIONAL REGULATOR PCHR"/>
    <property type="match status" value="1"/>
</dbReference>
<keyword evidence="2" id="KW-1185">Reference proteome</keyword>
<accession>A0A231N2T2</accession>
<dbReference type="SMART" id="SM00347">
    <property type="entry name" value="HTH_MARR"/>
    <property type="match status" value="1"/>
</dbReference>
<proteinExistence type="predicted"/>
<dbReference type="KEGG" id="zdf:AN401_15400"/>
<dbReference type="InterPro" id="IPR052067">
    <property type="entry name" value="Metal_resp_HTH_trans_reg"/>
</dbReference>
<dbReference type="InterPro" id="IPR036388">
    <property type="entry name" value="WH-like_DNA-bd_sf"/>
</dbReference>
<evidence type="ECO:0000313" key="2">
    <source>
        <dbReference type="Proteomes" id="UP000217763"/>
    </source>
</evidence>
<dbReference type="GO" id="GO:0003700">
    <property type="term" value="F:DNA-binding transcription factor activity"/>
    <property type="evidence" value="ECO:0007669"/>
    <property type="project" value="InterPro"/>
</dbReference>
<protein>
    <submittedName>
        <fullName evidence="1">MarR family transcriptional regulator</fullName>
    </submittedName>
</protein>
<dbReference type="Proteomes" id="UP000217763">
    <property type="component" value="Chromosome"/>
</dbReference>
<dbReference type="PROSITE" id="PS50995">
    <property type="entry name" value="HTH_MARR_2"/>
    <property type="match status" value="1"/>
</dbReference>
<dbReference type="InterPro" id="IPR000835">
    <property type="entry name" value="HTH_MarR-typ"/>
</dbReference>
<dbReference type="PANTHER" id="PTHR35790:SF4">
    <property type="entry name" value="HTH-TYPE TRANSCRIPTIONAL REGULATOR PCHR"/>
    <property type="match status" value="1"/>
</dbReference>
<dbReference type="PRINTS" id="PR00598">
    <property type="entry name" value="HTHMARR"/>
</dbReference>
<dbReference type="InterPro" id="IPR036390">
    <property type="entry name" value="WH_DNA-bd_sf"/>
</dbReference>
<name>A0A231N2T2_9GAMM</name>
<dbReference type="EMBL" id="CP012621">
    <property type="protein sequence ID" value="ATG75075.1"/>
    <property type="molecule type" value="Genomic_DNA"/>
</dbReference>